<dbReference type="EMBL" id="CP008874">
    <property type="protein sequence ID" value="AKH97442.1"/>
    <property type="molecule type" value="Genomic_DNA"/>
</dbReference>
<dbReference type="STRING" id="1604004.HLASA_0941"/>
<reference evidence="3" key="2">
    <citation type="submission" date="2015-05" db="EMBL/GenBank/DDBJ databases">
        <title>Complete genome sequence of Halanaeroarchaeum sulfurireducens type strain M27-SA2, a sulfate-reducer haloarchaeon from marine anoxic lake Medee.</title>
        <authorList>
            <person name="Messina E."/>
            <person name="Kublanov I.V."/>
            <person name="Toshchakov S."/>
            <person name="Arcadi E."/>
            <person name="La Spada G."/>
            <person name="La Cono V."/>
            <person name="Yakimov M.M."/>
        </authorList>
    </citation>
    <scope>NUCLEOTIDE SEQUENCE [LARGE SCALE GENOMIC DNA]</scope>
    <source>
        <strain evidence="3">M27-SA2</strain>
    </source>
</reference>
<reference evidence="1 4" key="1">
    <citation type="journal article" date="2015" name="ISME J.">
        <title>Elemental sulfur and acetate can support life of a novel strictly anaerobic haloarchaeon.</title>
        <authorList>
            <person name="Sorokin D.Y."/>
            <person name="Kublanov I.V."/>
            <person name="Gavrilov S.N."/>
            <person name="Rojo D."/>
            <person name="Roman P."/>
            <person name="Golyshin P.N."/>
            <person name="Slepak V.Z."/>
            <person name="Smedile F."/>
            <person name="Ferrer M."/>
            <person name="Messina E."/>
            <person name="La Cono V."/>
            <person name="Yakimov M.M."/>
        </authorList>
    </citation>
    <scope>NUCLEOTIDE SEQUENCE [LARGE SCALE GENOMIC DNA]</scope>
    <source>
        <strain evidence="1 4">HSR2</strain>
    </source>
</reference>
<dbReference type="KEGG" id="hsu:HLASF_0952"/>
<dbReference type="AlphaFoldDB" id="A0A0F7P9I0"/>
<dbReference type="KEGG" id="hsf:HLASA_0941"/>
<dbReference type="Proteomes" id="UP000069906">
    <property type="component" value="Chromosome"/>
</dbReference>
<sequence length="150" mass="17536">MVPVFGVWRPVQPKLLRRVHDRLSRTGGCEAVRYEPSRRDANEVVAEIDPVAFLEREYSATNARLRVEFDLKGGRPHYWIQWWEPDVGRGFGWHADETEPEYGPVHLQIEYPDGTTTRQSAVHVDDEHPYRTFERRLTSIPAQLAEVPWE</sequence>
<evidence type="ECO:0000313" key="3">
    <source>
        <dbReference type="Proteomes" id="UP000060390"/>
    </source>
</evidence>
<reference evidence="2 3" key="3">
    <citation type="journal article" date="2016" name="Stand. Genomic Sci.">
        <title>Complete genome sequence of 'Halanaeroarchaeum sulfurireducens' M27-SA2, a sulfur-reducing and acetate-oxidizing haloarchaeon from the deep-sea hypersaline anoxic lake Medee.</title>
        <authorList>
            <person name="Messina E."/>
            <person name="Sorokin D.Y."/>
            <person name="Kublanov I.V."/>
            <person name="Toshchakov S."/>
            <person name="Lopatina A."/>
            <person name="Arcadi E."/>
            <person name="Smedile F."/>
            <person name="La Spada G."/>
            <person name="La Cono V."/>
            <person name="Yakimov M.M."/>
        </authorList>
    </citation>
    <scope>NUCLEOTIDE SEQUENCE [LARGE SCALE GENOMIC DNA]</scope>
    <source>
        <strain evidence="2 3">M27-SA2</strain>
    </source>
</reference>
<evidence type="ECO:0000313" key="4">
    <source>
        <dbReference type="Proteomes" id="UP000069906"/>
    </source>
</evidence>
<dbReference type="EMBL" id="CP011564">
    <property type="protein sequence ID" value="ALG81838.1"/>
    <property type="molecule type" value="Genomic_DNA"/>
</dbReference>
<proteinExistence type="predicted"/>
<organism evidence="1 4">
    <name type="scientific">Halanaeroarchaeum sulfurireducens</name>
    <dbReference type="NCBI Taxonomy" id="1604004"/>
    <lineage>
        <taxon>Archaea</taxon>
        <taxon>Methanobacteriati</taxon>
        <taxon>Methanobacteriota</taxon>
        <taxon>Stenosarchaea group</taxon>
        <taxon>Halobacteria</taxon>
        <taxon>Halobacteriales</taxon>
        <taxon>Halobacteriaceae</taxon>
        <taxon>Halanaeroarchaeum</taxon>
    </lineage>
</organism>
<evidence type="ECO:0000313" key="2">
    <source>
        <dbReference type="EMBL" id="ALG81838.1"/>
    </source>
</evidence>
<name>A0A0F7P9I0_9EURY</name>
<dbReference type="HOGENOM" id="CLU_134819_0_0_2"/>
<protein>
    <submittedName>
        <fullName evidence="1">Uncharacterized protein</fullName>
    </submittedName>
</protein>
<evidence type="ECO:0000313" key="1">
    <source>
        <dbReference type="EMBL" id="AKH97442.1"/>
    </source>
</evidence>
<accession>A0A0F7P9I0</accession>
<dbReference type="Proteomes" id="UP000060390">
    <property type="component" value="Chromosome"/>
</dbReference>
<gene>
    <name evidence="2" type="ORF">HLASA_0941</name>
    <name evidence="1" type="ORF">HLASF_0952</name>
</gene>
<keyword evidence="4" id="KW-1185">Reference proteome</keyword>